<organism evidence="1 2">
    <name type="scientific">Dryococelus australis</name>
    <dbReference type="NCBI Taxonomy" id="614101"/>
    <lineage>
        <taxon>Eukaryota</taxon>
        <taxon>Metazoa</taxon>
        <taxon>Ecdysozoa</taxon>
        <taxon>Arthropoda</taxon>
        <taxon>Hexapoda</taxon>
        <taxon>Insecta</taxon>
        <taxon>Pterygota</taxon>
        <taxon>Neoptera</taxon>
        <taxon>Polyneoptera</taxon>
        <taxon>Phasmatodea</taxon>
        <taxon>Verophasmatodea</taxon>
        <taxon>Anareolatae</taxon>
        <taxon>Phasmatidae</taxon>
        <taxon>Eurycanthinae</taxon>
        <taxon>Dryococelus</taxon>
    </lineage>
</organism>
<reference evidence="1 2" key="1">
    <citation type="submission" date="2023-02" db="EMBL/GenBank/DDBJ databases">
        <title>LHISI_Scaffold_Assembly.</title>
        <authorList>
            <person name="Stuart O.P."/>
            <person name="Cleave R."/>
            <person name="Magrath M.J.L."/>
            <person name="Mikheyev A.S."/>
        </authorList>
    </citation>
    <scope>NUCLEOTIDE SEQUENCE [LARGE SCALE GENOMIC DNA]</scope>
    <source>
        <strain evidence="1">Daus_M_001</strain>
        <tissue evidence="1">Leg muscle</tissue>
    </source>
</reference>
<sequence length="324" mass="35033">MKCRCDHLPRGLAPGRDNVPRDCLMRRRGAHLTAAARLPPRHTGFQSPVGSLPGFPHVGIEPGDTAGRRVFSGISRFPPLLHSGAAPFHSNLIPPSSALINSTTVLDLASSGGRQTVRSPPSSTSKIFLNALNLFTLSVKLSISALTSCFRKGGKPKHLKFNVLQARLHDLTCNRADIDCPLVTCCHNGERRLGVHFVVCFSLTQGSPGGFADFSTTGPGIGAGAGPPCCDVSRRPFWKPVTLTFLGSKVTGFKAKGHWLPRRRPGDVTTWRPADSYPGSHYPIILKTHFGQLICRSYSGYVNVTSLDAELRPRPQKRSNVDTA</sequence>
<comment type="caution">
    <text evidence="1">The sequence shown here is derived from an EMBL/GenBank/DDBJ whole genome shotgun (WGS) entry which is preliminary data.</text>
</comment>
<accession>A0ABQ9G829</accession>
<keyword evidence="2" id="KW-1185">Reference proteome</keyword>
<evidence type="ECO:0000313" key="1">
    <source>
        <dbReference type="EMBL" id="KAJ8867538.1"/>
    </source>
</evidence>
<evidence type="ECO:0000313" key="2">
    <source>
        <dbReference type="Proteomes" id="UP001159363"/>
    </source>
</evidence>
<dbReference type="EMBL" id="JARBHB010000015">
    <property type="protein sequence ID" value="KAJ8867538.1"/>
    <property type="molecule type" value="Genomic_DNA"/>
</dbReference>
<dbReference type="Proteomes" id="UP001159363">
    <property type="component" value="Chromosome 14"/>
</dbReference>
<protein>
    <submittedName>
        <fullName evidence="1">Uncharacterized protein</fullName>
    </submittedName>
</protein>
<name>A0ABQ9G829_9NEOP</name>
<gene>
    <name evidence="1" type="ORF">PR048_031340</name>
</gene>
<proteinExistence type="predicted"/>